<dbReference type="EMBL" id="CAACVG010009955">
    <property type="protein sequence ID" value="VEN54625.1"/>
    <property type="molecule type" value="Genomic_DNA"/>
</dbReference>
<name>A0A653D3U7_CALMS</name>
<reference evidence="2 3" key="1">
    <citation type="submission" date="2019-01" db="EMBL/GenBank/DDBJ databases">
        <authorList>
            <person name="Sayadi A."/>
        </authorList>
    </citation>
    <scope>NUCLEOTIDE SEQUENCE [LARGE SCALE GENOMIC DNA]</scope>
</reference>
<keyword evidence="1" id="KW-0812">Transmembrane</keyword>
<feature type="transmembrane region" description="Helical" evidence="1">
    <location>
        <begin position="19"/>
        <end position="39"/>
    </location>
</feature>
<dbReference type="AlphaFoldDB" id="A0A653D3U7"/>
<dbReference type="Proteomes" id="UP000410492">
    <property type="component" value="Unassembled WGS sequence"/>
</dbReference>
<accession>A0A653D3U7</accession>
<organism evidence="2 3">
    <name type="scientific">Callosobruchus maculatus</name>
    <name type="common">Southern cowpea weevil</name>
    <name type="synonym">Pulse bruchid</name>
    <dbReference type="NCBI Taxonomy" id="64391"/>
    <lineage>
        <taxon>Eukaryota</taxon>
        <taxon>Metazoa</taxon>
        <taxon>Ecdysozoa</taxon>
        <taxon>Arthropoda</taxon>
        <taxon>Hexapoda</taxon>
        <taxon>Insecta</taxon>
        <taxon>Pterygota</taxon>
        <taxon>Neoptera</taxon>
        <taxon>Endopterygota</taxon>
        <taxon>Coleoptera</taxon>
        <taxon>Polyphaga</taxon>
        <taxon>Cucujiformia</taxon>
        <taxon>Chrysomeloidea</taxon>
        <taxon>Chrysomelidae</taxon>
        <taxon>Bruchinae</taxon>
        <taxon>Bruchini</taxon>
        <taxon>Callosobruchus</taxon>
    </lineage>
</organism>
<feature type="non-terminal residue" evidence="2">
    <location>
        <position position="86"/>
    </location>
</feature>
<evidence type="ECO:0000313" key="2">
    <source>
        <dbReference type="EMBL" id="VEN54625.1"/>
    </source>
</evidence>
<keyword evidence="3" id="KW-1185">Reference proteome</keyword>
<keyword evidence="1" id="KW-0472">Membrane</keyword>
<protein>
    <submittedName>
        <fullName evidence="2">Uncharacterized protein</fullName>
    </submittedName>
</protein>
<evidence type="ECO:0000313" key="3">
    <source>
        <dbReference type="Proteomes" id="UP000410492"/>
    </source>
</evidence>
<proteinExistence type="predicted"/>
<keyword evidence="1" id="KW-1133">Transmembrane helix</keyword>
<sequence>MCVPKEEEDTSVFSKLQRIPVITAMLCTLVLLLLYLPLLNSAPVYRTPHNQTTTRHWFKSGEDSVKWYSQQWINQLYATTSELFTL</sequence>
<evidence type="ECO:0000256" key="1">
    <source>
        <dbReference type="SAM" id="Phobius"/>
    </source>
</evidence>
<gene>
    <name evidence="2" type="ORF">CALMAC_LOCUS14047</name>
</gene>